<dbReference type="Pfam" id="PF18506">
    <property type="entry name" value="RelB-like"/>
    <property type="match status" value="1"/>
</dbReference>
<evidence type="ECO:0000313" key="2">
    <source>
        <dbReference type="EMBL" id="GAI76777.1"/>
    </source>
</evidence>
<evidence type="ECO:0000256" key="1">
    <source>
        <dbReference type="ARBA" id="ARBA00009981"/>
    </source>
</evidence>
<dbReference type="SUPFAM" id="SSF143120">
    <property type="entry name" value="YefM-like"/>
    <property type="match status" value="1"/>
</dbReference>
<comment type="similarity">
    <text evidence="1">Belongs to the phD/YefM antitoxin family.</text>
</comment>
<organism evidence="2">
    <name type="scientific">marine sediment metagenome</name>
    <dbReference type="NCBI Taxonomy" id="412755"/>
    <lineage>
        <taxon>unclassified sequences</taxon>
        <taxon>metagenomes</taxon>
        <taxon>ecological metagenomes</taxon>
    </lineage>
</organism>
<dbReference type="InterPro" id="IPR049537">
    <property type="entry name" value="RelB-like"/>
</dbReference>
<name>X1R7Q8_9ZZZZ</name>
<dbReference type="AlphaFoldDB" id="X1R7Q8"/>
<accession>X1R7Q8</accession>
<evidence type="ECO:0008006" key="3">
    <source>
        <dbReference type="Google" id="ProtNLM"/>
    </source>
</evidence>
<gene>
    <name evidence="2" type="ORF">S12H4_22565</name>
</gene>
<dbReference type="Gene3D" id="6.10.250.2100">
    <property type="match status" value="1"/>
</dbReference>
<reference evidence="2" key="1">
    <citation type="journal article" date="2014" name="Front. Microbiol.">
        <title>High frequency of phylogenetically diverse reductive dehalogenase-homologous genes in deep subseafloor sedimentary metagenomes.</title>
        <authorList>
            <person name="Kawai M."/>
            <person name="Futagami T."/>
            <person name="Toyoda A."/>
            <person name="Takaki Y."/>
            <person name="Nishi S."/>
            <person name="Hori S."/>
            <person name="Arai W."/>
            <person name="Tsubouchi T."/>
            <person name="Morono Y."/>
            <person name="Uchiyama I."/>
            <person name="Ito T."/>
            <person name="Fujiyama A."/>
            <person name="Inagaki F."/>
            <person name="Takami H."/>
        </authorList>
    </citation>
    <scope>NUCLEOTIDE SEQUENCE</scope>
    <source>
        <strain evidence="2">Expedition CK06-06</strain>
    </source>
</reference>
<proteinExistence type="inferred from homology"/>
<sequence>MLKIKKEYVVTDDNKKKAVLVDIKTFEKIEEILESFGLGKYMEEIEDEEILSVHDAKKHYSTLKKY</sequence>
<comment type="caution">
    <text evidence="2">The sequence shown here is derived from an EMBL/GenBank/DDBJ whole genome shotgun (WGS) entry which is preliminary data.</text>
</comment>
<dbReference type="InterPro" id="IPR036165">
    <property type="entry name" value="YefM-like_sf"/>
</dbReference>
<protein>
    <recommendedName>
        <fullName evidence="3">Antitoxin</fullName>
    </recommendedName>
</protein>
<dbReference type="EMBL" id="BARW01011793">
    <property type="protein sequence ID" value="GAI76777.1"/>
    <property type="molecule type" value="Genomic_DNA"/>
</dbReference>